<sequence length="79" mass="8895">MTEHELRAQLLERYGPVLGGGELRKVLGFSTAGAFRQATLRGTVPVPTFTVPNRRGRFALTQEVARWLYERRRTAIVPA</sequence>
<protein>
    <submittedName>
        <fullName evidence="1">Uncharacterized protein</fullName>
    </submittedName>
</protein>
<proteinExistence type="predicted"/>
<evidence type="ECO:0000313" key="2">
    <source>
        <dbReference type="Proteomes" id="UP000197446"/>
    </source>
</evidence>
<evidence type="ECO:0000313" key="1">
    <source>
        <dbReference type="EMBL" id="OWR04320.1"/>
    </source>
</evidence>
<organism evidence="1 2">
    <name type="scientific">Roseateles puraquae</name>
    <dbReference type="NCBI Taxonomy" id="431059"/>
    <lineage>
        <taxon>Bacteria</taxon>
        <taxon>Pseudomonadati</taxon>
        <taxon>Pseudomonadota</taxon>
        <taxon>Betaproteobacteria</taxon>
        <taxon>Burkholderiales</taxon>
        <taxon>Sphaerotilaceae</taxon>
        <taxon>Roseateles</taxon>
    </lineage>
</organism>
<name>A0A254N9D2_9BURK</name>
<dbReference type="Proteomes" id="UP000197446">
    <property type="component" value="Unassembled WGS sequence"/>
</dbReference>
<reference evidence="1 2" key="1">
    <citation type="journal article" date="2007" name="Int. J. Syst. Evol. Microbiol.">
        <title>Description of Pelomonas aquatica sp. nov. and Pelomonas puraquae sp. nov., isolated from industrial and haemodialysis water.</title>
        <authorList>
            <person name="Gomila M."/>
            <person name="Bowien B."/>
            <person name="Falsen E."/>
            <person name="Moore E.R."/>
            <person name="Lalucat J."/>
        </authorList>
    </citation>
    <scope>NUCLEOTIDE SEQUENCE [LARGE SCALE GENOMIC DNA]</scope>
    <source>
        <strain evidence="1 2">CCUG 52769</strain>
    </source>
</reference>
<accession>A0A254N9D2</accession>
<dbReference type="EMBL" id="NISI01000003">
    <property type="protein sequence ID" value="OWR04320.1"/>
    <property type="molecule type" value="Genomic_DNA"/>
</dbReference>
<gene>
    <name evidence="1" type="ORF">CDO81_10155</name>
</gene>
<dbReference type="AlphaFoldDB" id="A0A254N9D2"/>
<keyword evidence="2" id="KW-1185">Reference proteome</keyword>
<comment type="caution">
    <text evidence="1">The sequence shown here is derived from an EMBL/GenBank/DDBJ whole genome shotgun (WGS) entry which is preliminary data.</text>
</comment>